<dbReference type="InterPro" id="IPR036390">
    <property type="entry name" value="WH_DNA-bd_sf"/>
</dbReference>
<dbReference type="Pfam" id="PF03466">
    <property type="entry name" value="LysR_substrate"/>
    <property type="match status" value="1"/>
</dbReference>
<evidence type="ECO:0000256" key="1">
    <source>
        <dbReference type="ARBA" id="ARBA00009437"/>
    </source>
</evidence>
<dbReference type="SUPFAM" id="SSF46785">
    <property type="entry name" value="Winged helix' DNA-binding domain"/>
    <property type="match status" value="1"/>
</dbReference>
<gene>
    <name evidence="6" type="ORF">C8N35_10493</name>
</gene>
<proteinExistence type="inferred from homology"/>
<feature type="domain" description="HTH lysR-type" evidence="5">
    <location>
        <begin position="1"/>
        <end position="57"/>
    </location>
</feature>
<accession>A0A2T5V9Q4</accession>
<keyword evidence="4" id="KW-0804">Transcription</keyword>
<dbReference type="PRINTS" id="PR00039">
    <property type="entry name" value="HTHLYSR"/>
</dbReference>
<dbReference type="SUPFAM" id="SSF53850">
    <property type="entry name" value="Periplasmic binding protein-like II"/>
    <property type="match status" value="1"/>
</dbReference>
<evidence type="ECO:0000259" key="5">
    <source>
        <dbReference type="PROSITE" id="PS50931"/>
    </source>
</evidence>
<dbReference type="PANTHER" id="PTHR30419:SF31">
    <property type="entry name" value="BLR3139 PROTEIN"/>
    <property type="match status" value="1"/>
</dbReference>
<dbReference type="Proteomes" id="UP000244081">
    <property type="component" value="Unassembled WGS sequence"/>
</dbReference>
<dbReference type="Gene3D" id="3.40.190.290">
    <property type="match status" value="1"/>
</dbReference>
<keyword evidence="2" id="KW-0805">Transcription regulation</keyword>
<comment type="caution">
    <text evidence="6">The sequence shown here is derived from an EMBL/GenBank/DDBJ whole genome shotgun (WGS) entry which is preliminary data.</text>
</comment>
<keyword evidence="3" id="KW-0238">DNA-binding</keyword>
<name>A0A2T5V9Q4_9HYPH</name>
<dbReference type="CDD" id="cd05466">
    <property type="entry name" value="PBP2_LTTR_substrate"/>
    <property type="match status" value="1"/>
</dbReference>
<evidence type="ECO:0000256" key="3">
    <source>
        <dbReference type="ARBA" id="ARBA00023125"/>
    </source>
</evidence>
<dbReference type="GO" id="GO:0003677">
    <property type="term" value="F:DNA binding"/>
    <property type="evidence" value="ECO:0007669"/>
    <property type="project" value="UniProtKB-KW"/>
</dbReference>
<dbReference type="GO" id="GO:0005829">
    <property type="term" value="C:cytosol"/>
    <property type="evidence" value="ECO:0007669"/>
    <property type="project" value="TreeGrafter"/>
</dbReference>
<evidence type="ECO:0000256" key="2">
    <source>
        <dbReference type="ARBA" id="ARBA00023015"/>
    </source>
</evidence>
<evidence type="ECO:0000313" key="7">
    <source>
        <dbReference type="Proteomes" id="UP000244081"/>
    </source>
</evidence>
<organism evidence="6 7">
    <name type="scientific">Breoghania corrubedonensis</name>
    <dbReference type="NCBI Taxonomy" id="665038"/>
    <lineage>
        <taxon>Bacteria</taxon>
        <taxon>Pseudomonadati</taxon>
        <taxon>Pseudomonadota</taxon>
        <taxon>Alphaproteobacteria</taxon>
        <taxon>Hyphomicrobiales</taxon>
        <taxon>Stappiaceae</taxon>
        <taxon>Breoghania</taxon>
    </lineage>
</organism>
<evidence type="ECO:0000256" key="4">
    <source>
        <dbReference type="ARBA" id="ARBA00023163"/>
    </source>
</evidence>
<dbReference type="AlphaFoldDB" id="A0A2T5V9Q4"/>
<dbReference type="InterPro" id="IPR000847">
    <property type="entry name" value="LysR_HTH_N"/>
</dbReference>
<dbReference type="FunFam" id="1.10.10.10:FF:000001">
    <property type="entry name" value="LysR family transcriptional regulator"/>
    <property type="match status" value="1"/>
</dbReference>
<protein>
    <submittedName>
        <fullName evidence="6">LysR family transcriptional regulator</fullName>
    </submittedName>
</protein>
<dbReference type="RefSeq" id="WP_107990083.1">
    <property type="nucleotide sequence ID" value="NZ_QAYG01000004.1"/>
</dbReference>
<keyword evidence="7" id="KW-1185">Reference proteome</keyword>
<reference evidence="6 7" key="1">
    <citation type="submission" date="2018-04" db="EMBL/GenBank/DDBJ databases">
        <title>Genomic Encyclopedia of Archaeal and Bacterial Type Strains, Phase II (KMG-II): from individual species to whole genera.</title>
        <authorList>
            <person name="Goeker M."/>
        </authorList>
    </citation>
    <scope>NUCLEOTIDE SEQUENCE [LARGE SCALE GENOMIC DNA]</scope>
    <source>
        <strain evidence="6 7">DSM 23382</strain>
    </source>
</reference>
<dbReference type="InterPro" id="IPR005119">
    <property type="entry name" value="LysR_subst-bd"/>
</dbReference>
<dbReference type="PROSITE" id="PS50931">
    <property type="entry name" value="HTH_LYSR"/>
    <property type="match status" value="1"/>
</dbReference>
<dbReference type="OrthoDB" id="9775392at2"/>
<dbReference type="PANTHER" id="PTHR30419">
    <property type="entry name" value="HTH-TYPE TRANSCRIPTIONAL REGULATOR YBHD"/>
    <property type="match status" value="1"/>
</dbReference>
<evidence type="ECO:0000313" key="6">
    <source>
        <dbReference type="EMBL" id="PTW60470.1"/>
    </source>
</evidence>
<dbReference type="InterPro" id="IPR036388">
    <property type="entry name" value="WH-like_DNA-bd_sf"/>
</dbReference>
<dbReference type="Pfam" id="PF00126">
    <property type="entry name" value="HTH_1"/>
    <property type="match status" value="1"/>
</dbReference>
<sequence>MEEKLEFLLALAREKHFGRAAQACGVSQPNLSAAIKQLENTLGIPLVDRGSRFFGFTAEGQRVLEWARRIVGDMNAMRSDVETMKQGDVGHLRIGAIPTALPVMVKHTSALWAVHPGIELTISSHTSTDILGRIDNLQLDAGITYLDNEPLGRVYEVPLYRERYHLVTSADGPFRDRKSVTWDEAASLPLCLLSRDMQNRRIIDQVFSEAGIDIHPKLESNSIVVIETHLASGVWSTIMPHIMVEALDLPSSIRAIPLVAPEVTRLIGLVVAQRDPQPPLTAALIEEARKLAPKLAEMA</sequence>
<dbReference type="GO" id="GO:0003700">
    <property type="term" value="F:DNA-binding transcription factor activity"/>
    <property type="evidence" value="ECO:0007669"/>
    <property type="project" value="InterPro"/>
</dbReference>
<dbReference type="EMBL" id="QAYG01000004">
    <property type="protein sequence ID" value="PTW60470.1"/>
    <property type="molecule type" value="Genomic_DNA"/>
</dbReference>
<dbReference type="Gene3D" id="1.10.10.10">
    <property type="entry name" value="Winged helix-like DNA-binding domain superfamily/Winged helix DNA-binding domain"/>
    <property type="match status" value="1"/>
</dbReference>
<comment type="similarity">
    <text evidence="1">Belongs to the LysR transcriptional regulatory family.</text>
</comment>
<dbReference type="InterPro" id="IPR050950">
    <property type="entry name" value="HTH-type_LysR_regulators"/>
</dbReference>